<evidence type="ECO:0008006" key="6">
    <source>
        <dbReference type="Google" id="ProtNLM"/>
    </source>
</evidence>
<gene>
    <name evidence="4" type="ORF">RMAR00112_LOCUS12354</name>
    <name evidence="5" type="ORF">RMAR00112_LOCUS12356</name>
</gene>
<protein>
    <recommendedName>
        <fullName evidence="6">HIT domain-containing protein</fullName>
    </recommendedName>
</protein>
<dbReference type="Pfam" id="PF04677">
    <property type="entry name" value="CwfJ_C_1"/>
    <property type="match status" value="1"/>
</dbReference>
<evidence type="ECO:0000313" key="4">
    <source>
        <dbReference type="EMBL" id="CAE0044379.1"/>
    </source>
</evidence>
<comment type="similarity">
    <text evidence="1">Belongs to the CWF19 family.</text>
</comment>
<sequence>MTEKRRRKDEVRAEKDVKRVKSMVSSSKKAMDNCRLCLRDKATGWHRVFSVAPESYLVVPRNPLAHGHCMIIPFDHEGSSTELAEEVFDELLKYRQSLVKMFFEKEQKEVIFFETASASRSNRHMVIHCIPLSRKDASAAPGYFKQALLTEGPEWSQHKKLIESNGRSIRSMIPKGFPYFNVEFGLAFGYAHVIEDEESFNYRLGFEVIEGLLDLSPRPPSRKPDHEVESQMADQLRSVYKGFDWVQD</sequence>
<dbReference type="Pfam" id="PF04676">
    <property type="entry name" value="CwfJ_C_2"/>
    <property type="match status" value="1"/>
</dbReference>
<accession>A0A7S3EC78</accession>
<evidence type="ECO:0000259" key="2">
    <source>
        <dbReference type="Pfam" id="PF04676"/>
    </source>
</evidence>
<dbReference type="Gene3D" id="3.30.428.10">
    <property type="entry name" value="HIT-like"/>
    <property type="match status" value="1"/>
</dbReference>
<evidence type="ECO:0000313" key="5">
    <source>
        <dbReference type="EMBL" id="CAE0044381.1"/>
    </source>
</evidence>
<dbReference type="EMBL" id="HBHW01016009">
    <property type="protein sequence ID" value="CAE0044381.1"/>
    <property type="molecule type" value="Transcribed_RNA"/>
</dbReference>
<dbReference type="PANTHER" id="PTHR12072:SF5">
    <property type="entry name" value="CWF19-LIKE PROTEIN 2"/>
    <property type="match status" value="1"/>
</dbReference>
<dbReference type="InterPro" id="IPR040194">
    <property type="entry name" value="Cwf19-like"/>
</dbReference>
<proteinExistence type="inferred from homology"/>
<dbReference type="PANTHER" id="PTHR12072">
    <property type="entry name" value="CWF19, CELL CYCLE CONTROL PROTEIN"/>
    <property type="match status" value="1"/>
</dbReference>
<dbReference type="AlphaFoldDB" id="A0A7S3EC78"/>
<dbReference type="InterPro" id="IPR006767">
    <property type="entry name" value="Cwf19-like_C_dom-2"/>
</dbReference>
<dbReference type="GO" id="GO:0071014">
    <property type="term" value="C:post-mRNA release spliceosomal complex"/>
    <property type="evidence" value="ECO:0007669"/>
    <property type="project" value="TreeGrafter"/>
</dbReference>
<name>A0A7S3EC78_9RHOD</name>
<feature type="domain" description="Cwf19-like C-terminal" evidence="3">
    <location>
        <begin position="26"/>
        <end position="145"/>
    </location>
</feature>
<organism evidence="4">
    <name type="scientific">Rhodosorus marinus</name>
    <dbReference type="NCBI Taxonomy" id="101924"/>
    <lineage>
        <taxon>Eukaryota</taxon>
        <taxon>Rhodophyta</taxon>
        <taxon>Stylonematophyceae</taxon>
        <taxon>Stylonematales</taxon>
        <taxon>Stylonemataceae</taxon>
        <taxon>Rhodosorus</taxon>
    </lineage>
</organism>
<evidence type="ECO:0000259" key="3">
    <source>
        <dbReference type="Pfam" id="PF04677"/>
    </source>
</evidence>
<dbReference type="EMBL" id="HBHW01016007">
    <property type="protein sequence ID" value="CAE0044379.1"/>
    <property type="molecule type" value="Transcribed_RNA"/>
</dbReference>
<dbReference type="SUPFAM" id="SSF54197">
    <property type="entry name" value="HIT-like"/>
    <property type="match status" value="1"/>
</dbReference>
<dbReference type="InterPro" id="IPR036265">
    <property type="entry name" value="HIT-like_sf"/>
</dbReference>
<dbReference type="GO" id="GO:0000398">
    <property type="term" value="P:mRNA splicing, via spliceosome"/>
    <property type="evidence" value="ECO:0007669"/>
    <property type="project" value="TreeGrafter"/>
</dbReference>
<evidence type="ECO:0000256" key="1">
    <source>
        <dbReference type="ARBA" id="ARBA00006795"/>
    </source>
</evidence>
<dbReference type="InterPro" id="IPR006768">
    <property type="entry name" value="Cwf19-like_C_dom-1"/>
</dbReference>
<feature type="domain" description="Cwf19-like protein C-terminal" evidence="2">
    <location>
        <begin position="154"/>
        <end position="245"/>
    </location>
</feature>
<reference evidence="4" key="1">
    <citation type="submission" date="2021-01" db="EMBL/GenBank/DDBJ databases">
        <authorList>
            <person name="Corre E."/>
            <person name="Pelletier E."/>
            <person name="Niang G."/>
            <person name="Scheremetjew M."/>
            <person name="Finn R."/>
            <person name="Kale V."/>
            <person name="Holt S."/>
            <person name="Cochrane G."/>
            <person name="Meng A."/>
            <person name="Brown T."/>
            <person name="Cohen L."/>
        </authorList>
    </citation>
    <scope>NUCLEOTIDE SEQUENCE</scope>
    <source>
        <strain evidence="4">CCMP 769</strain>
    </source>
</reference>